<dbReference type="GO" id="GO:0051603">
    <property type="term" value="P:proteolysis involved in protein catabolic process"/>
    <property type="evidence" value="ECO:0007669"/>
    <property type="project" value="TreeGrafter"/>
</dbReference>
<evidence type="ECO:0000256" key="7">
    <source>
        <dbReference type="PROSITE-ProRule" id="PRU00339"/>
    </source>
</evidence>
<dbReference type="InterPro" id="IPR051156">
    <property type="entry name" value="Mito/Outer_Membr_Metalloprot"/>
</dbReference>
<feature type="region of interest" description="Disordered" evidence="8">
    <location>
        <begin position="253"/>
        <end position="273"/>
    </location>
</feature>
<keyword evidence="3" id="KW-0479">Metal-binding</keyword>
<evidence type="ECO:0000256" key="8">
    <source>
        <dbReference type="SAM" id="MobiDB-lite"/>
    </source>
</evidence>
<evidence type="ECO:0000256" key="1">
    <source>
        <dbReference type="ARBA" id="ARBA00001947"/>
    </source>
</evidence>
<dbReference type="SMART" id="SM00028">
    <property type="entry name" value="TPR"/>
    <property type="match status" value="2"/>
</dbReference>
<evidence type="ECO:0000256" key="9">
    <source>
        <dbReference type="SAM" id="SignalP"/>
    </source>
</evidence>
<protein>
    <submittedName>
        <fullName evidence="11">Zn-dependent protease with chaperone function</fullName>
    </submittedName>
</protein>
<organism evidence="11 12">
    <name type="scientific">Selenomonas ruminantium</name>
    <dbReference type="NCBI Taxonomy" id="971"/>
    <lineage>
        <taxon>Bacteria</taxon>
        <taxon>Bacillati</taxon>
        <taxon>Bacillota</taxon>
        <taxon>Negativicutes</taxon>
        <taxon>Selenomonadales</taxon>
        <taxon>Selenomonadaceae</taxon>
        <taxon>Selenomonas</taxon>
    </lineage>
</organism>
<dbReference type="InterPro" id="IPR019734">
    <property type="entry name" value="TPR_rpt"/>
</dbReference>
<dbReference type="Pfam" id="PF13181">
    <property type="entry name" value="TPR_8"/>
    <property type="match status" value="2"/>
</dbReference>
<keyword evidence="5" id="KW-0862">Zinc</keyword>
<keyword evidence="4" id="KW-0378">Hydrolase</keyword>
<dbReference type="SUPFAM" id="SSF48452">
    <property type="entry name" value="TPR-like"/>
    <property type="match status" value="1"/>
</dbReference>
<keyword evidence="9" id="KW-0732">Signal</keyword>
<evidence type="ECO:0000313" key="12">
    <source>
        <dbReference type="Proteomes" id="UP000183843"/>
    </source>
</evidence>
<evidence type="ECO:0000313" key="11">
    <source>
        <dbReference type="EMBL" id="SFA82972.1"/>
    </source>
</evidence>
<evidence type="ECO:0000256" key="3">
    <source>
        <dbReference type="ARBA" id="ARBA00022723"/>
    </source>
</evidence>
<gene>
    <name evidence="11" type="ORF">SAMN05216587_10292</name>
</gene>
<evidence type="ECO:0000256" key="6">
    <source>
        <dbReference type="ARBA" id="ARBA00023049"/>
    </source>
</evidence>
<dbReference type="GO" id="GO:0016020">
    <property type="term" value="C:membrane"/>
    <property type="evidence" value="ECO:0007669"/>
    <property type="project" value="TreeGrafter"/>
</dbReference>
<feature type="region of interest" description="Disordered" evidence="8">
    <location>
        <begin position="578"/>
        <end position="605"/>
    </location>
</feature>
<feature type="repeat" description="TPR" evidence="7">
    <location>
        <begin position="494"/>
        <end position="527"/>
    </location>
</feature>
<dbReference type="PANTHER" id="PTHR22726:SF1">
    <property type="entry name" value="METALLOENDOPEPTIDASE OMA1, MITOCHONDRIAL"/>
    <property type="match status" value="1"/>
</dbReference>
<dbReference type="InterPro" id="IPR011990">
    <property type="entry name" value="TPR-like_helical_dom_sf"/>
</dbReference>
<evidence type="ECO:0000256" key="4">
    <source>
        <dbReference type="ARBA" id="ARBA00022801"/>
    </source>
</evidence>
<proteinExistence type="predicted"/>
<feature type="signal peptide" evidence="9">
    <location>
        <begin position="1"/>
        <end position="26"/>
    </location>
</feature>
<reference evidence="11 12" key="1">
    <citation type="submission" date="2016-10" db="EMBL/GenBank/DDBJ databases">
        <authorList>
            <person name="de Groot N.N."/>
        </authorList>
    </citation>
    <scope>NUCLEOTIDE SEQUENCE [LARGE SCALE GENOMIC DNA]</scope>
    <source>
        <strain evidence="11 12">L14</strain>
    </source>
</reference>
<feature type="domain" description="Peptidase M48" evidence="10">
    <location>
        <begin position="111"/>
        <end position="279"/>
    </location>
</feature>
<feature type="compositionally biased region" description="Basic and acidic residues" evidence="8">
    <location>
        <begin position="256"/>
        <end position="273"/>
    </location>
</feature>
<dbReference type="CDD" id="cd07324">
    <property type="entry name" value="M48C_Oma1-like"/>
    <property type="match status" value="1"/>
</dbReference>
<dbReference type="PANTHER" id="PTHR22726">
    <property type="entry name" value="METALLOENDOPEPTIDASE OMA1"/>
    <property type="match status" value="1"/>
</dbReference>
<accession>A0A1I0W2W8</accession>
<feature type="chain" id="PRO_5038468489" evidence="9">
    <location>
        <begin position="27"/>
        <end position="605"/>
    </location>
</feature>
<dbReference type="GO" id="GO:0004222">
    <property type="term" value="F:metalloendopeptidase activity"/>
    <property type="evidence" value="ECO:0007669"/>
    <property type="project" value="InterPro"/>
</dbReference>
<keyword evidence="7" id="KW-0802">TPR repeat</keyword>
<comment type="cofactor">
    <cofactor evidence="1">
        <name>Zn(2+)</name>
        <dbReference type="ChEBI" id="CHEBI:29105"/>
    </cofactor>
</comment>
<dbReference type="InterPro" id="IPR001915">
    <property type="entry name" value="Peptidase_M48"/>
</dbReference>
<dbReference type="Gene3D" id="1.25.40.10">
    <property type="entry name" value="Tetratricopeptide repeat domain"/>
    <property type="match status" value="1"/>
</dbReference>
<name>A0A1I0W2W8_SELRU</name>
<evidence type="ECO:0000256" key="2">
    <source>
        <dbReference type="ARBA" id="ARBA00022670"/>
    </source>
</evidence>
<dbReference type="AlphaFoldDB" id="A0A1I0W2W8"/>
<dbReference type="Gene3D" id="3.30.2010.10">
    <property type="entry name" value="Metalloproteases ('zincins'), catalytic domain"/>
    <property type="match status" value="1"/>
</dbReference>
<evidence type="ECO:0000256" key="5">
    <source>
        <dbReference type="ARBA" id="ARBA00022833"/>
    </source>
</evidence>
<keyword evidence="6" id="KW-0482">Metalloprotease</keyword>
<dbReference type="EMBL" id="FOJX01000002">
    <property type="protein sequence ID" value="SFA82972.1"/>
    <property type="molecule type" value="Genomic_DNA"/>
</dbReference>
<dbReference type="Proteomes" id="UP000183843">
    <property type="component" value="Unassembled WGS sequence"/>
</dbReference>
<dbReference type="GO" id="GO:0046872">
    <property type="term" value="F:metal ion binding"/>
    <property type="evidence" value="ECO:0007669"/>
    <property type="project" value="UniProtKB-KW"/>
</dbReference>
<sequence>MWKNSKWHKRLTALIVMGALGISVTAPLPKAEAVDAWGAAAQALGVYAAYKSSLAGILALGNDVNAQVQSRIQDVQKNGLDGNDNDVQVVNSVMAQLLAKGNYVLKVNSLPFVWAVNDSKDFNAACYPTNYISINRALVRGLNMEPDELASVFAHEMTHGLEQHSAKNYAQAVAQYMGMSMINMDTNSMDWNKLNGLVNYSIAKNITLPTEYEADEGGFYLMASAGFNPGGGAAAMARMAYYLTYETQNFLEYQDPDTKRQERESYSDHPETKLREDKLAQMMSDYGCAHVTVKDRKDIYVDGEKLLSAESTSEDYDNTAETAYLVAGALAKAFHDYDSITGWNFRQDGQGNLTCLSSDRVNALLQQFLVKAQAGAKLQSLVEKAYAGEAASGARNKMLAEESKRNQKLAERREEVLNADGKAVKKLRENADAYSDYGQGDKALAQMQRVFASRNMDNLAESQAINARAKAVSGDFAGALSEADKAVAADNKNIYTYLNRADIYHMLGELDKALADIAQAKEIDKKNAVSYYLAAVIEDEQGNTEKAKADFAELYRLQPKAVSRIPDEYLQAISQKEYEKRQKDKAEARKKYAEEWKKAHKDKEK</sequence>
<dbReference type="Pfam" id="PF01435">
    <property type="entry name" value="Peptidase_M48"/>
    <property type="match status" value="1"/>
</dbReference>
<dbReference type="PROSITE" id="PS50005">
    <property type="entry name" value="TPR"/>
    <property type="match status" value="1"/>
</dbReference>
<keyword evidence="2 11" id="KW-0645">Protease</keyword>
<evidence type="ECO:0000259" key="10">
    <source>
        <dbReference type="Pfam" id="PF01435"/>
    </source>
</evidence>